<evidence type="ECO:0000256" key="4">
    <source>
        <dbReference type="ARBA" id="ARBA00023136"/>
    </source>
</evidence>
<dbReference type="Pfam" id="PF00071">
    <property type="entry name" value="Ras"/>
    <property type="match status" value="1"/>
</dbReference>
<protein>
    <submittedName>
        <fullName evidence="8">Uncharacterized protein</fullName>
    </submittedName>
</protein>
<dbReference type="EMBL" id="JAAGAX010000009">
    <property type="protein sequence ID" value="KAF2302993.1"/>
    <property type="molecule type" value="Genomic_DNA"/>
</dbReference>
<keyword evidence="4" id="KW-0472">Membrane</keyword>
<gene>
    <name evidence="8" type="ORF">GH714_012364</name>
</gene>
<sequence length="381" mass="42303">MAGYRAEDDYDYLFKVVLIGDSGVGKSNLLSRFTRNEFSLESKSTIGVEFATRSLNVDGKVIKAQIWDTAGQERYRAITSAYYRGAVGALLVYDVTRHSTFENVERWLRELRDHTDPNIVVMLIGNKSDLRHLVAVSTEDGKSFAERESLYFMETSALEATNVENAFAEVLTQIYRIVSKKAMETGDEGAASAVPSKGEKIDEIELNYPIATENLQMSCILYSLKLSIIWGLAADDVGFTFSKPYRLIDIIWHLGLDTLSSVGLALFLSVAGDLKFLSMWIFLGSLAREYLALCNDVAIVMKLLGFDGVGVTPAWFREFAIVGKGPRLNGNDDGVTAPTVVVQSPLIASLTLSLHHKLFVLDDVHSCVKQFFNWASRFGFV</sequence>
<dbReference type="FunFam" id="3.40.50.300:FF:000067">
    <property type="entry name" value="ras-related protein RABA1f"/>
    <property type="match status" value="1"/>
</dbReference>
<evidence type="ECO:0000256" key="1">
    <source>
        <dbReference type="ARBA" id="ARBA00006270"/>
    </source>
</evidence>
<evidence type="ECO:0000313" key="8">
    <source>
        <dbReference type="EMBL" id="KAF2302993.1"/>
    </source>
</evidence>
<dbReference type="SMART" id="SM00174">
    <property type="entry name" value="RHO"/>
    <property type="match status" value="1"/>
</dbReference>
<name>A0A6A6LS99_HEVBR</name>
<dbReference type="PROSITE" id="PS51421">
    <property type="entry name" value="RAS"/>
    <property type="match status" value="1"/>
</dbReference>
<evidence type="ECO:0000256" key="6">
    <source>
        <dbReference type="ARBA" id="ARBA00023289"/>
    </source>
</evidence>
<comment type="subcellular location">
    <subcellularLocation>
        <location evidence="7">Endomembrane system</location>
        <topology evidence="7">Lipid-anchor</topology>
    </subcellularLocation>
</comment>
<dbReference type="CDD" id="cd01868">
    <property type="entry name" value="Rab11_like"/>
    <property type="match status" value="1"/>
</dbReference>
<organism evidence="8 9">
    <name type="scientific">Hevea brasiliensis</name>
    <name type="common">Para rubber tree</name>
    <name type="synonym">Siphonia brasiliensis</name>
    <dbReference type="NCBI Taxonomy" id="3981"/>
    <lineage>
        <taxon>Eukaryota</taxon>
        <taxon>Viridiplantae</taxon>
        <taxon>Streptophyta</taxon>
        <taxon>Embryophyta</taxon>
        <taxon>Tracheophyta</taxon>
        <taxon>Spermatophyta</taxon>
        <taxon>Magnoliopsida</taxon>
        <taxon>eudicotyledons</taxon>
        <taxon>Gunneridae</taxon>
        <taxon>Pentapetalae</taxon>
        <taxon>rosids</taxon>
        <taxon>fabids</taxon>
        <taxon>Malpighiales</taxon>
        <taxon>Euphorbiaceae</taxon>
        <taxon>Crotonoideae</taxon>
        <taxon>Micrandreae</taxon>
        <taxon>Hevea</taxon>
    </lineage>
</organism>
<evidence type="ECO:0000256" key="5">
    <source>
        <dbReference type="ARBA" id="ARBA00023288"/>
    </source>
</evidence>
<dbReference type="InterPro" id="IPR005225">
    <property type="entry name" value="Small_GTP-bd"/>
</dbReference>
<evidence type="ECO:0000256" key="3">
    <source>
        <dbReference type="ARBA" id="ARBA00023134"/>
    </source>
</evidence>
<dbReference type="NCBIfam" id="TIGR00231">
    <property type="entry name" value="small_GTP"/>
    <property type="match status" value="1"/>
</dbReference>
<reference evidence="8 9" key="1">
    <citation type="journal article" date="2020" name="Mol. Plant">
        <title>The Chromosome-Based Rubber Tree Genome Provides New Insights into Spurge Genome Evolution and Rubber Biosynthesis.</title>
        <authorList>
            <person name="Liu J."/>
            <person name="Shi C."/>
            <person name="Shi C.C."/>
            <person name="Li W."/>
            <person name="Zhang Q.J."/>
            <person name="Zhang Y."/>
            <person name="Li K."/>
            <person name="Lu H.F."/>
            <person name="Shi C."/>
            <person name="Zhu S.T."/>
            <person name="Xiao Z.Y."/>
            <person name="Nan H."/>
            <person name="Yue Y."/>
            <person name="Zhu X.G."/>
            <person name="Wu Y."/>
            <person name="Hong X.N."/>
            <person name="Fan G.Y."/>
            <person name="Tong Y."/>
            <person name="Zhang D."/>
            <person name="Mao C.L."/>
            <person name="Liu Y.L."/>
            <person name="Hao S.J."/>
            <person name="Liu W.Q."/>
            <person name="Lv M.Q."/>
            <person name="Zhang H.B."/>
            <person name="Liu Y."/>
            <person name="Hu-Tang G.R."/>
            <person name="Wang J.P."/>
            <person name="Wang J.H."/>
            <person name="Sun Y.H."/>
            <person name="Ni S.B."/>
            <person name="Chen W.B."/>
            <person name="Zhang X.C."/>
            <person name="Jiao Y.N."/>
            <person name="Eichler E.E."/>
            <person name="Li G.H."/>
            <person name="Liu X."/>
            <person name="Gao L.Z."/>
        </authorList>
    </citation>
    <scope>NUCLEOTIDE SEQUENCE [LARGE SCALE GENOMIC DNA]</scope>
    <source>
        <strain evidence="9">cv. GT1</strain>
        <tissue evidence="8">Leaf</tissue>
    </source>
</reference>
<keyword evidence="5" id="KW-0449">Lipoprotein</keyword>
<dbReference type="GO" id="GO:0003924">
    <property type="term" value="F:GTPase activity"/>
    <property type="evidence" value="ECO:0007669"/>
    <property type="project" value="InterPro"/>
</dbReference>
<dbReference type="SMART" id="SM00175">
    <property type="entry name" value="RAB"/>
    <property type="match status" value="1"/>
</dbReference>
<dbReference type="PANTHER" id="PTHR47979">
    <property type="entry name" value="DRAB11-RELATED"/>
    <property type="match status" value="1"/>
</dbReference>
<dbReference type="Proteomes" id="UP000467840">
    <property type="component" value="Chromosome 16"/>
</dbReference>
<evidence type="ECO:0000256" key="7">
    <source>
        <dbReference type="ARBA" id="ARBA00037868"/>
    </source>
</evidence>
<accession>A0A6A6LS99</accession>
<keyword evidence="2" id="KW-0547">Nucleotide-binding</keyword>
<dbReference type="GO" id="GO:0012505">
    <property type="term" value="C:endomembrane system"/>
    <property type="evidence" value="ECO:0007669"/>
    <property type="project" value="UniProtKB-SubCell"/>
</dbReference>
<dbReference type="InterPro" id="IPR050209">
    <property type="entry name" value="Rab_GTPases_membrane_traffic"/>
</dbReference>
<dbReference type="PRINTS" id="PR00449">
    <property type="entry name" value="RASTRNSFRMNG"/>
</dbReference>
<keyword evidence="9" id="KW-1185">Reference proteome</keyword>
<evidence type="ECO:0000256" key="2">
    <source>
        <dbReference type="ARBA" id="ARBA00022741"/>
    </source>
</evidence>
<dbReference type="SUPFAM" id="SSF52540">
    <property type="entry name" value="P-loop containing nucleoside triphosphate hydrolases"/>
    <property type="match status" value="1"/>
</dbReference>
<dbReference type="InterPro" id="IPR027417">
    <property type="entry name" value="P-loop_NTPase"/>
</dbReference>
<dbReference type="PROSITE" id="PS51420">
    <property type="entry name" value="RHO"/>
    <property type="match status" value="1"/>
</dbReference>
<dbReference type="AlphaFoldDB" id="A0A6A6LS99"/>
<keyword evidence="3" id="KW-0342">GTP-binding</keyword>
<dbReference type="Gene3D" id="3.40.50.300">
    <property type="entry name" value="P-loop containing nucleotide triphosphate hydrolases"/>
    <property type="match status" value="1"/>
</dbReference>
<dbReference type="InterPro" id="IPR001806">
    <property type="entry name" value="Small_GTPase"/>
</dbReference>
<comment type="similarity">
    <text evidence="1">Belongs to the small GTPase superfamily. Rab family.</text>
</comment>
<dbReference type="SMART" id="SM00173">
    <property type="entry name" value="RAS"/>
    <property type="match status" value="1"/>
</dbReference>
<dbReference type="PROSITE" id="PS51419">
    <property type="entry name" value="RAB"/>
    <property type="match status" value="1"/>
</dbReference>
<evidence type="ECO:0000313" key="9">
    <source>
        <dbReference type="Proteomes" id="UP000467840"/>
    </source>
</evidence>
<dbReference type="GO" id="GO:0005525">
    <property type="term" value="F:GTP binding"/>
    <property type="evidence" value="ECO:0007669"/>
    <property type="project" value="UniProtKB-KW"/>
</dbReference>
<keyword evidence="6" id="KW-0636">Prenylation</keyword>
<dbReference type="SMART" id="SM00176">
    <property type="entry name" value="RAN"/>
    <property type="match status" value="1"/>
</dbReference>
<comment type="caution">
    <text evidence="8">The sequence shown here is derived from an EMBL/GenBank/DDBJ whole genome shotgun (WGS) entry which is preliminary data.</text>
</comment>
<proteinExistence type="inferred from homology"/>